<accession>A0A9P8QK99</accession>
<sequence>MTREETIRWLEGVVTGPGLIAAADPKLAMARRLDIIPLRDGSQTSLAAGPAYWPTSAGAHIPVDVGIRVVQEVAIENARHRRLLELLGVREAPVNEVRSLILSKHRDLGEITLIACKEHLAVLYLTHWHRHSDAELRGVYIVDHEFQPVRPCVEDVYLPGRAPFSPEELFSRLAVADPEDVSYSTSFVNAAFLEDVPSPPAELATYPTWTRWLCDSLGVLEHMRLVSRKGDDISHEFAQIAHQRPDLVLGTLEHIWKIQGRVASDKPELISKINRISVPCRMGDLRPLWETYIPFQHLRRRCLEFMKSSEPFPFLEFGFQPSMEELSGKWALLYRDLGVSKNDDLGLLLDILSYIQEANPNGLSPTRCHELVRLYCELEALCAESNEPDSSRDICRTFIEDINGIPIPELFGYDPQWVDPKACLWEVPLYMTTKISLRYVCEEILLCSPSDLATLSRFCSHTLHLPVLSWHDVAVELASMREKGLRDFSQVVRLYECMDKLVASGSEDRRQAFEQERLIAVYIDGHLDWAKRSQCLWSSPTNIVGRVALGDCYAGMESFFVNKLGIGRLTAGMVYDKLLEIGLETPPISEVGDTLELFSSLLRESQEQLDSGLLLRRCLFPVKYLDNTTKLASAEVDFAICDRQHLVEPFAGRAKMLDLDSGKASRLKPFFKWAGLERRYLSTLVTETTFVAGGRLQPVSDINRDIKKKAYALLRQTDAFNLYQYLRNIVVVEASGILSVHTLIQDGKIISSRATKSMLHMDEETGHLVIYVPDDKKAQDVCFATVLPEKLAEWLMGDSTLTKTDAIMVAIVESVLHYEGSISDQILQRQGIGYADLLTLNEQGQAVDDELDADDNDGASASVTSSIRRGQSEESFSR</sequence>
<proteinExistence type="predicted"/>
<reference evidence="2" key="1">
    <citation type="submission" date="2021-08" db="EMBL/GenBank/DDBJ databases">
        <title>Chromosome-Level Trichoderma cornu-damae using Hi-C Data.</title>
        <authorList>
            <person name="Kim C.S."/>
        </authorList>
    </citation>
    <scope>NUCLEOTIDE SEQUENCE</scope>
    <source>
        <strain evidence="2">KA19-0412C</strain>
    </source>
</reference>
<comment type="caution">
    <text evidence="2">The sequence shown here is derived from an EMBL/GenBank/DDBJ whole genome shotgun (WGS) entry which is preliminary data.</text>
</comment>
<dbReference type="OrthoDB" id="1262810at2759"/>
<keyword evidence="3" id="KW-1185">Reference proteome</keyword>
<dbReference type="AlphaFoldDB" id="A0A9P8QK99"/>
<dbReference type="Proteomes" id="UP000827724">
    <property type="component" value="Unassembled WGS sequence"/>
</dbReference>
<feature type="region of interest" description="Disordered" evidence="1">
    <location>
        <begin position="848"/>
        <end position="878"/>
    </location>
</feature>
<dbReference type="EMBL" id="JAIWOZ010000004">
    <property type="protein sequence ID" value="KAH6606940.1"/>
    <property type="molecule type" value="Genomic_DNA"/>
</dbReference>
<evidence type="ECO:0000313" key="3">
    <source>
        <dbReference type="Proteomes" id="UP000827724"/>
    </source>
</evidence>
<feature type="compositionally biased region" description="Acidic residues" evidence="1">
    <location>
        <begin position="848"/>
        <end position="857"/>
    </location>
</feature>
<evidence type="ECO:0000256" key="1">
    <source>
        <dbReference type="SAM" id="MobiDB-lite"/>
    </source>
</evidence>
<name>A0A9P8QK99_9HYPO</name>
<protein>
    <submittedName>
        <fullName evidence="2">Uncharacterized protein</fullName>
    </submittedName>
</protein>
<feature type="compositionally biased region" description="Polar residues" evidence="1">
    <location>
        <begin position="859"/>
        <end position="869"/>
    </location>
</feature>
<organism evidence="2 3">
    <name type="scientific">Trichoderma cornu-damae</name>
    <dbReference type="NCBI Taxonomy" id="654480"/>
    <lineage>
        <taxon>Eukaryota</taxon>
        <taxon>Fungi</taxon>
        <taxon>Dikarya</taxon>
        <taxon>Ascomycota</taxon>
        <taxon>Pezizomycotina</taxon>
        <taxon>Sordariomycetes</taxon>
        <taxon>Hypocreomycetidae</taxon>
        <taxon>Hypocreales</taxon>
        <taxon>Hypocreaceae</taxon>
        <taxon>Trichoderma</taxon>
    </lineage>
</organism>
<gene>
    <name evidence="2" type="ORF">Trco_006093</name>
</gene>
<evidence type="ECO:0000313" key="2">
    <source>
        <dbReference type="EMBL" id="KAH6606940.1"/>
    </source>
</evidence>